<dbReference type="OrthoDB" id="9806939at2"/>
<dbReference type="InterPro" id="IPR058637">
    <property type="entry name" value="YknX-like_C"/>
</dbReference>
<feature type="domain" description="YknX-like C-terminal permuted SH3-like" evidence="5">
    <location>
        <begin position="279"/>
        <end position="346"/>
    </location>
</feature>
<dbReference type="STRING" id="108003.B1C78_15185"/>
<evidence type="ECO:0000313" key="7">
    <source>
        <dbReference type="Proteomes" id="UP000189462"/>
    </source>
</evidence>
<dbReference type="InterPro" id="IPR058625">
    <property type="entry name" value="MdtA-like_BSH"/>
</dbReference>
<evidence type="ECO:0000256" key="1">
    <source>
        <dbReference type="ARBA" id="ARBA00009477"/>
    </source>
</evidence>
<dbReference type="SUPFAM" id="SSF111369">
    <property type="entry name" value="HlyD-like secretion proteins"/>
    <property type="match status" value="1"/>
</dbReference>
<proteinExistence type="inferred from homology"/>
<evidence type="ECO:0000259" key="5">
    <source>
        <dbReference type="Pfam" id="PF25989"/>
    </source>
</evidence>
<dbReference type="Gene3D" id="2.40.30.170">
    <property type="match status" value="1"/>
</dbReference>
<keyword evidence="2" id="KW-0175">Coiled coil</keyword>
<comment type="similarity">
    <text evidence="1">Belongs to the membrane fusion protein (MFP) (TC 8.A.1) family.</text>
</comment>
<comment type="caution">
    <text evidence="6">The sequence shown here is derived from an EMBL/GenBank/DDBJ whole genome shotgun (WGS) entry which is preliminary data.</text>
</comment>
<dbReference type="PANTHER" id="PTHR30469:SF16">
    <property type="entry name" value="HAE1 FAMILY EFFLUX PUMP MFP COMPONENT"/>
    <property type="match status" value="1"/>
</dbReference>
<dbReference type="Pfam" id="PF25917">
    <property type="entry name" value="BSH_RND"/>
    <property type="match status" value="1"/>
</dbReference>
<feature type="domain" description="Multidrug resistance protein MdtA-like barrel-sandwich hybrid" evidence="3">
    <location>
        <begin position="67"/>
        <end position="187"/>
    </location>
</feature>
<dbReference type="InterPro" id="IPR058792">
    <property type="entry name" value="Beta-barrel_RND_2"/>
</dbReference>
<keyword evidence="7" id="KW-1185">Reference proteome</keyword>
<organism evidence="6 7">
    <name type="scientific">Thioalkalivibrio denitrificans</name>
    <dbReference type="NCBI Taxonomy" id="108003"/>
    <lineage>
        <taxon>Bacteria</taxon>
        <taxon>Pseudomonadati</taxon>
        <taxon>Pseudomonadota</taxon>
        <taxon>Gammaproteobacteria</taxon>
        <taxon>Chromatiales</taxon>
        <taxon>Ectothiorhodospiraceae</taxon>
        <taxon>Thioalkalivibrio</taxon>
    </lineage>
</organism>
<dbReference type="Pfam" id="PF25954">
    <property type="entry name" value="Beta-barrel_RND_2"/>
    <property type="match status" value="1"/>
</dbReference>
<reference evidence="6 7" key="1">
    <citation type="submission" date="2017-02" db="EMBL/GenBank/DDBJ databases">
        <title>Genomic diversity within the haloalkaliphilic genus Thioalkalivibrio.</title>
        <authorList>
            <person name="Ahn A.-C."/>
            <person name="Meier-Kolthoff J."/>
            <person name="Overmars L."/>
            <person name="Richter M."/>
            <person name="Woyke T."/>
            <person name="Sorokin D.Y."/>
            <person name="Muyzer G."/>
        </authorList>
    </citation>
    <scope>NUCLEOTIDE SEQUENCE [LARGE SCALE GENOMIC DNA]</scope>
    <source>
        <strain evidence="6 7">ALJD</strain>
    </source>
</reference>
<dbReference type="RefSeq" id="WP_077280002.1">
    <property type="nucleotide sequence ID" value="NZ_MVBK01000103.1"/>
</dbReference>
<dbReference type="EMBL" id="MVBK01000103">
    <property type="protein sequence ID" value="OOG22344.1"/>
    <property type="molecule type" value="Genomic_DNA"/>
</dbReference>
<dbReference type="NCBIfam" id="TIGR01730">
    <property type="entry name" value="RND_mfp"/>
    <property type="match status" value="1"/>
</dbReference>
<dbReference type="GO" id="GO:0015562">
    <property type="term" value="F:efflux transmembrane transporter activity"/>
    <property type="evidence" value="ECO:0007669"/>
    <property type="project" value="TreeGrafter"/>
</dbReference>
<gene>
    <name evidence="6" type="ORF">B1C78_15185</name>
</gene>
<feature type="coiled-coil region" evidence="2">
    <location>
        <begin position="98"/>
        <end position="165"/>
    </location>
</feature>
<feature type="domain" description="CusB-like beta-barrel" evidence="4">
    <location>
        <begin position="200"/>
        <end position="272"/>
    </location>
</feature>
<evidence type="ECO:0000313" key="6">
    <source>
        <dbReference type="EMBL" id="OOG22344.1"/>
    </source>
</evidence>
<dbReference type="AlphaFoldDB" id="A0A1V3NBF3"/>
<accession>A0A1V3NBF3</accession>
<evidence type="ECO:0000259" key="3">
    <source>
        <dbReference type="Pfam" id="PF25917"/>
    </source>
</evidence>
<dbReference type="PANTHER" id="PTHR30469">
    <property type="entry name" value="MULTIDRUG RESISTANCE PROTEIN MDTA"/>
    <property type="match status" value="1"/>
</dbReference>
<dbReference type="Pfam" id="PF25989">
    <property type="entry name" value="YknX_C"/>
    <property type="match status" value="1"/>
</dbReference>
<dbReference type="Gene3D" id="2.40.420.20">
    <property type="match status" value="1"/>
</dbReference>
<dbReference type="Gene3D" id="1.10.287.470">
    <property type="entry name" value="Helix hairpin bin"/>
    <property type="match status" value="1"/>
</dbReference>
<dbReference type="Proteomes" id="UP000189462">
    <property type="component" value="Unassembled WGS sequence"/>
</dbReference>
<protein>
    <submittedName>
        <fullName evidence="6">Efflux transporter periplasmic adaptor subunit</fullName>
    </submittedName>
</protein>
<dbReference type="Gene3D" id="2.40.50.100">
    <property type="match status" value="1"/>
</dbReference>
<name>A0A1V3NBF3_9GAMM</name>
<evidence type="ECO:0000256" key="2">
    <source>
        <dbReference type="SAM" id="Coils"/>
    </source>
</evidence>
<evidence type="ECO:0000259" key="4">
    <source>
        <dbReference type="Pfam" id="PF25954"/>
    </source>
</evidence>
<dbReference type="GO" id="GO:1990281">
    <property type="term" value="C:efflux pump complex"/>
    <property type="evidence" value="ECO:0007669"/>
    <property type="project" value="TreeGrafter"/>
</dbReference>
<dbReference type="FunFam" id="2.40.30.170:FF:000010">
    <property type="entry name" value="Efflux RND transporter periplasmic adaptor subunit"/>
    <property type="match status" value="1"/>
</dbReference>
<sequence>MKSFLAPLVMVVAIAAAVFFVYQFEPGSTETGAGGSGGPTPVVVAPVGTERFVTTLESLGTVRSNESVDLAAKVTGRVESLEFTDGQQVRRGDLLARLDTAEERAELREAEVRLAEQRRELERIRGLVAERNLPRQRLDEQESRLAEAEARLEAARARLEDREVRAPFSGVLGLRRVSVGALVSPGTLITTLDDISVVKLDFTVPETFLPGVAQGQEITGRSAAYPGQDFTGQVTSIDSRIDPGTRAGIVRAEIPNPDGRLRPGMLLTVRLFQNPSESLSIPESALVPIRDEQYVFVLDGEDRVERVRVVTGRRAPGRVEVLEGLEDGMQVVVEGTHRIRNGARVEARLREASAGRDGAS</sequence>
<dbReference type="InterPro" id="IPR006143">
    <property type="entry name" value="RND_pump_MFP"/>
</dbReference>